<accession>A0ABS5AJT8</accession>
<comment type="caution">
    <text evidence="1">The sequence shown here is derived from an EMBL/GenBank/DDBJ whole genome shotgun (WGS) entry which is preliminary data.</text>
</comment>
<dbReference type="Proteomes" id="UP001519363">
    <property type="component" value="Unassembled WGS sequence"/>
</dbReference>
<dbReference type="SUPFAM" id="SSF48498">
    <property type="entry name" value="Tetracyclin repressor-like, C-terminal domain"/>
    <property type="match status" value="1"/>
</dbReference>
<dbReference type="EMBL" id="JAGIOO010000001">
    <property type="protein sequence ID" value="MBP2476831.1"/>
    <property type="molecule type" value="Genomic_DNA"/>
</dbReference>
<gene>
    <name evidence="1" type="ORF">JOF53_005703</name>
</gene>
<dbReference type="InterPro" id="IPR036271">
    <property type="entry name" value="Tet_transcr_reg_TetR-rel_C_sf"/>
</dbReference>
<name>A0ABS5AJT8_9PSEU</name>
<organism evidence="1 2">
    <name type="scientific">Crossiella equi</name>
    <dbReference type="NCBI Taxonomy" id="130796"/>
    <lineage>
        <taxon>Bacteria</taxon>
        <taxon>Bacillati</taxon>
        <taxon>Actinomycetota</taxon>
        <taxon>Actinomycetes</taxon>
        <taxon>Pseudonocardiales</taxon>
        <taxon>Pseudonocardiaceae</taxon>
        <taxon>Crossiella</taxon>
    </lineage>
</organism>
<dbReference type="Gene3D" id="1.10.357.10">
    <property type="entry name" value="Tetracycline Repressor, domain 2"/>
    <property type="match status" value="1"/>
</dbReference>
<evidence type="ECO:0000313" key="2">
    <source>
        <dbReference type="Proteomes" id="UP001519363"/>
    </source>
</evidence>
<keyword evidence="2" id="KW-1185">Reference proteome</keyword>
<sequence>MPKALVHYYFRRKQDLLAALVARLPETPVRREAVVVPGDVAASLRRLVAELDARHDDSTVLSHLLWREADTHPAVRDALHARFDDTEELTREVILAARPDCPAADVDAAATLVALAVGYRHSVARHHPDWPAARSDRLAAEIDLIAKALSGP</sequence>
<reference evidence="1 2" key="1">
    <citation type="submission" date="2021-03" db="EMBL/GenBank/DDBJ databases">
        <title>Sequencing the genomes of 1000 actinobacteria strains.</title>
        <authorList>
            <person name="Klenk H.-P."/>
        </authorList>
    </citation>
    <scope>NUCLEOTIDE SEQUENCE [LARGE SCALE GENOMIC DNA]</scope>
    <source>
        <strain evidence="1 2">DSM 44580</strain>
    </source>
</reference>
<evidence type="ECO:0000313" key="1">
    <source>
        <dbReference type="EMBL" id="MBP2476831.1"/>
    </source>
</evidence>
<proteinExistence type="predicted"/>
<protein>
    <submittedName>
        <fullName evidence="1">AcrR family transcriptional regulator</fullName>
    </submittedName>
</protein>